<dbReference type="PANTHER" id="PTHR21220:SF0">
    <property type="entry name" value="DNA-DEPENDENT METALLOPROTEASE SPRTN"/>
    <property type="match status" value="1"/>
</dbReference>
<dbReference type="InterPro" id="IPR006640">
    <property type="entry name" value="SprT-like_domain"/>
</dbReference>
<dbReference type="GO" id="GO:0003697">
    <property type="term" value="F:single-stranded DNA binding"/>
    <property type="evidence" value="ECO:0007669"/>
    <property type="project" value="InterPro"/>
</dbReference>
<organism evidence="3 4">
    <name type="scientific">Tetradesmus obliquus</name>
    <name type="common">Green alga</name>
    <name type="synonym">Acutodesmus obliquus</name>
    <dbReference type="NCBI Taxonomy" id="3088"/>
    <lineage>
        <taxon>Eukaryota</taxon>
        <taxon>Viridiplantae</taxon>
        <taxon>Chlorophyta</taxon>
        <taxon>core chlorophytes</taxon>
        <taxon>Chlorophyceae</taxon>
        <taxon>CS clade</taxon>
        <taxon>Sphaeropleales</taxon>
        <taxon>Scenedesmaceae</taxon>
        <taxon>Tetradesmus</taxon>
    </lineage>
</organism>
<feature type="region of interest" description="Disordered" evidence="1">
    <location>
        <begin position="274"/>
        <end position="330"/>
    </location>
</feature>
<reference evidence="3 4" key="1">
    <citation type="submission" date="2016-10" db="EMBL/GenBank/DDBJ databases">
        <authorList>
            <person name="Cai Z."/>
        </authorList>
    </citation>
    <scope>NUCLEOTIDE SEQUENCE [LARGE SCALE GENOMIC DNA]</scope>
</reference>
<feature type="compositionally biased region" description="Low complexity" evidence="1">
    <location>
        <begin position="366"/>
        <end position="375"/>
    </location>
</feature>
<dbReference type="PANTHER" id="PTHR21220">
    <property type="entry name" value="DNA-DEPENDENT METALLOPROTEASE SPRTN"/>
    <property type="match status" value="1"/>
</dbReference>
<evidence type="ECO:0000256" key="1">
    <source>
        <dbReference type="SAM" id="MobiDB-lite"/>
    </source>
</evidence>
<dbReference type="AlphaFoldDB" id="A0A383VUX7"/>
<dbReference type="GO" id="GO:0004222">
    <property type="term" value="F:metalloendopeptidase activity"/>
    <property type="evidence" value="ECO:0007669"/>
    <property type="project" value="InterPro"/>
</dbReference>
<dbReference type="GO" id="GO:0031593">
    <property type="term" value="F:polyubiquitin modification-dependent protein binding"/>
    <property type="evidence" value="ECO:0007669"/>
    <property type="project" value="TreeGrafter"/>
</dbReference>
<keyword evidence="4" id="KW-1185">Reference proteome</keyword>
<feature type="compositionally biased region" description="Low complexity" evidence="1">
    <location>
        <begin position="227"/>
        <end position="240"/>
    </location>
</feature>
<name>A0A383VUX7_TETOB</name>
<feature type="compositionally biased region" description="Low complexity" evidence="1">
    <location>
        <begin position="422"/>
        <end position="435"/>
    </location>
</feature>
<accession>A0A383VUX7</accession>
<protein>
    <recommendedName>
        <fullName evidence="2">SprT-like domain-containing protein</fullName>
    </recommendedName>
</protein>
<sequence length="510" mass="54265">MAEAEGFGGLTADELEALDPHPNVHALFSHYNSTYFDECLGACSVEWSTKRMTLCAGVCHFQRGGGCRIKLSEPLLKLRPLRDLKDTLLHEMIHAELFLKGVRDDGDHGKVFRSRMDAINKATCSDPQRPPGGYHITVFHTMHDEVNVYRTHVWACSRCGNTVKRSMNRPPQEADCRAFTKAAAAAAAAASAPGAYCKDARCWFHMHSKHCGGQYNKIQEPEKQQPAAASKAGSSSSGSSAGAGGGKRPKQPAAAAAAAAAPAGMQPIAAFFKPQKPKQQDASQGQAQQTDQCLRKSQQQQQHQQQQQPSALQQQDQQSNLQQQQQQSAQDYWGSLGKGKVLGGSTSVHARAGGVQLGRGAVVVGVSSQQQGQPGVKPPHSVVIQQQQQQQQQRLHQLHRETGAAGVEVVELLSSDDEDDQQQQQQQQPQLQGGQALPKLAAGAGAGAAVATTAVAAHSRSAAGAAQAADAVAAGSSSLCCPVCCQEWLPGEISNAQLNAHLDACLARMH</sequence>
<gene>
    <name evidence="3" type="ORF">BQ4739_LOCUS9320</name>
</gene>
<proteinExistence type="predicted"/>
<feature type="region of interest" description="Disordered" evidence="1">
    <location>
        <begin position="220"/>
        <end position="259"/>
    </location>
</feature>
<feature type="compositionally biased region" description="Low complexity" evidence="1">
    <location>
        <begin position="280"/>
        <end position="330"/>
    </location>
</feature>
<feature type="region of interest" description="Disordered" evidence="1">
    <location>
        <begin position="366"/>
        <end position="396"/>
    </location>
</feature>
<dbReference type="InterPro" id="IPR044245">
    <property type="entry name" value="Spartan"/>
</dbReference>
<feature type="domain" description="SprT-like" evidence="2">
    <location>
        <begin position="22"/>
        <end position="182"/>
    </location>
</feature>
<feature type="region of interest" description="Disordered" evidence="1">
    <location>
        <begin position="414"/>
        <end position="435"/>
    </location>
</feature>
<dbReference type="STRING" id="3088.A0A383VUX7"/>
<dbReference type="Proteomes" id="UP000256970">
    <property type="component" value="Unassembled WGS sequence"/>
</dbReference>
<dbReference type="Gene3D" id="3.30.160.60">
    <property type="entry name" value="Classic Zinc Finger"/>
    <property type="match status" value="1"/>
</dbReference>
<evidence type="ECO:0000313" key="3">
    <source>
        <dbReference type="EMBL" id="SZX69011.1"/>
    </source>
</evidence>
<dbReference type="EMBL" id="FNXT01000896">
    <property type="protein sequence ID" value="SZX69011.1"/>
    <property type="molecule type" value="Genomic_DNA"/>
</dbReference>
<dbReference type="SMART" id="SM00731">
    <property type="entry name" value="SprT"/>
    <property type="match status" value="1"/>
</dbReference>
<dbReference type="GO" id="GO:0005634">
    <property type="term" value="C:nucleus"/>
    <property type="evidence" value="ECO:0007669"/>
    <property type="project" value="TreeGrafter"/>
</dbReference>
<feature type="compositionally biased region" description="Low complexity" evidence="1">
    <location>
        <begin position="385"/>
        <end position="395"/>
    </location>
</feature>
<dbReference type="Pfam" id="PF10263">
    <property type="entry name" value="SprT-like"/>
    <property type="match status" value="1"/>
</dbReference>
<evidence type="ECO:0000313" key="4">
    <source>
        <dbReference type="Proteomes" id="UP000256970"/>
    </source>
</evidence>
<evidence type="ECO:0000259" key="2">
    <source>
        <dbReference type="SMART" id="SM00731"/>
    </source>
</evidence>
<dbReference type="GO" id="GO:0006974">
    <property type="term" value="P:DNA damage response"/>
    <property type="evidence" value="ECO:0007669"/>
    <property type="project" value="InterPro"/>
</dbReference>